<proteinExistence type="predicted"/>
<evidence type="ECO:0000313" key="1">
    <source>
        <dbReference type="EMBL" id="EDL77356.1"/>
    </source>
</evidence>
<organism evidence="1 2">
    <name type="scientific">Rattus norvegicus</name>
    <name type="common">Rat</name>
    <dbReference type="NCBI Taxonomy" id="10116"/>
    <lineage>
        <taxon>Eukaryota</taxon>
        <taxon>Metazoa</taxon>
        <taxon>Chordata</taxon>
        <taxon>Craniata</taxon>
        <taxon>Vertebrata</taxon>
        <taxon>Euteleostomi</taxon>
        <taxon>Mammalia</taxon>
        <taxon>Eutheria</taxon>
        <taxon>Euarchontoglires</taxon>
        <taxon>Glires</taxon>
        <taxon>Rodentia</taxon>
        <taxon>Myomorpha</taxon>
        <taxon>Muroidea</taxon>
        <taxon>Muridae</taxon>
        <taxon>Murinae</taxon>
        <taxon>Rattus</taxon>
    </lineage>
</organism>
<name>A6I2M1_RAT</name>
<dbReference type="AlphaFoldDB" id="A6I2M1"/>
<gene>
    <name evidence="1" type="ORF">rCG_62932</name>
</gene>
<dbReference type="EMBL" id="CH473954">
    <property type="protein sequence ID" value="EDL77356.1"/>
    <property type="molecule type" value="Genomic_DNA"/>
</dbReference>
<protein>
    <submittedName>
        <fullName evidence="1">RCG62932</fullName>
    </submittedName>
</protein>
<accession>A6I2M1</accession>
<evidence type="ECO:0000313" key="2">
    <source>
        <dbReference type="Proteomes" id="UP000234681"/>
    </source>
</evidence>
<sequence length="50" mass="5216">MSESIALLGLKAHFQQTNTCDSKHIKNNSHMAISVSGETQVGGTAGLCAQ</sequence>
<dbReference type="Proteomes" id="UP000234681">
    <property type="component" value="Chromosome 8"/>
</dbReference>
<reference evidence="1 2" key="1">
    <citation type="submission" date="2005-09" db="EMBL/GenBank/DDBJ databases">
        <authorList>
            <person name="Mural R.J."/>
            <person name="Li P.W."/>
            <person name="Adams M.D."/>
            <person name="Amanatides P.G."/>
            <person name="Baden-Tillson H."/>
            <person name="Barnstead M."/>
            <person name="Chin S.H."/>
            <person name="Dew I."/>
            <person name="Evans C.A."/>
            <person name="Ferriera S."/>
            <person name="Flanigan M."/>
            <person name="Fosler C."/>
            <person name="Glodek A."/>
            <person name="Gu Z."/>
            <person name="Holt R.A."/>
            <person name="Jennings D."/>
            <person name="Kraft C.L."/>
            <person name="Lu F."/>
            <person name="Nguyen T."/>
            <person name="Nusskern D.R."/>
            <person name="Pfannkoch C.M."/>
            <person name="Sitter C."/>
            <person name="Sutton G.G."/>
            <person name="Venter J.C."/>
            <person name="Wang Z."/>
            <person name="Woodage T."/>
            <person name="Zheng X.H."/>
            <person name="Zhong F."/>
        </authorList>
    </citation>
    <scope>NUCLEOTIDE SEQUENCE [LARGE SCALE GENOMIC DNA]</scope>
    <source>
        <strain>BN</strain>
        <strain evidence="2">Sprague-Dawley</strain>
    </source>
</reference>